<evidence type="ECO:0000313" key="1">
    <source>
        <dbReference type="EMBL" id="MBX71216.1"/>
    </source>
</evidence>
<organism evidence="1">
    <name type="scientific">Rhizophora mucronata</name>
    <name type="common">Asiatic mangrove</name>
    <dbReference type="NCBI Taxonomy" id="61149"/>
    <lineage>
        <taxon>Eukaryota</taxon>
        <taxon>Viridiplantae</taxon>
        <taxon>Streptophyta</taxon>
        <taxon>Embryophyta</taxon>
        <taxon>Tracheophyta</taxon>
        <taxon>Spermatophyta</taxon>
        <taxon>Magnoliopsida</taxon>
        <taxon>eudicotyledons</taxon>
        <taxon>Gunneridae</taxon>
        <taxon>Pentapetalae</taxon>
        <taxon>rosids</taxon>
        <taxon>fabids</taxon>
        <taxon>Malpighiales</taxon>
        <taxon>Rhizophoraceae</taxon>
        <taxon>Rhizophora</taxon>
    </lineage>
</organism>
<dbReference type="AlphaFoldDB" id="A0A2P2QW38"/>
<reference evidence="1" key="1">
    <citation type="submission" date="2018-02" db="EMBL/GenBank/DDBJ databases">
        <title>Rhizophora mucronata_Transcriptome.</title>
        <authorList>
            <person name="Meera S.P."/>
            <person name="Sreeshan A."/>
            <person name="Augustine A."/>
        </authorList>
    </citation>
    <scope>NUCLEOTIDE SEQUENCE</scope>
    <source>
        <tissue evidence="1">Leaf</tissue>
    </source>
</reference>
<dbReference type="EMBL" id="GGEC01090732">
    <property type="protein sequence ID" value="MBX71216.1"/>
    <property type="molecule type" value="Transcribed_RNA"/>
</dbReference>
<protein>
    <submittedName>
        <fullName evidence="1">F-box/kelch-repeat protein At1g22040-like</fullName>
    </submittedName>
</protein>
<accession>A0A2P2QW38</accession>
<name>A0A2P2QW38_RHIMU</name>
<sequence>MLYLHIYWLVFMERYMSSQKMPIEKLQ</sequence>
<proteinExistence type="predicted"/>